<dbReference type="InterPro" id="IPR000836">
    <property type="entry name" value="PRTase_dom"/>
</dbReference>
<sequence length="232" mass="24408">MSPEPLSAAALRRALLDAWAALMPTECSGCGAPDRALCLTCRAALQADAHEATRDGIAVWCALDYSGAVRRVIGAFKDGGRIDAAAALAVPLRVAVAAALHSVPASAMADLHIVVVPSSRRAWRVRGYHPVELLLRRAGLAPTRALRPVRASVDQVGLDRAARSDNRRGSLTAVRPLVGFHCIIVDDVLTTGATLLEARRAVLAAGGVVAGMAALAERRRLLPSTHRSAKTR</sequence>
<dbReference type="PANTHER" id="PTHR47505:SF1">
    <property type="entry name" value="DNA UTILIZATION PROTEIN YHGH"/>
    <property type="match status" value="1"/>
</dbReference>
<dbReference type="InterPro" id="IPR029057">
    <property type="entry name" value="PRTase-like"/>
</dbReference>
<comment type="similarity">
    <text evidence="1">Belongs to the ComF/GntX family.</text>
</comment>
<evidence type="ECO:0000256" key="1">
    <source>
        <dbReference type="ARBA" id="ARBA00008007"/>
    </source>
</evidence>
<dbReference type="Gene3D" id="3.40.50.2020">
    <property type="match status" value="1"/>
</dbReference>
<keyword evidence="2" id="KW-0328">Glycosyltransferase</keyword>
<name>A0A7W8ZXP9_9MICO</name>
<dbReference type="Proteomes" id="UP000561726">
    <property type="component" value="Unassembled WGS sequence"/>
</dbReference>
<accession>A0A7W8ZXP9</accession>
<gene>
    <name evidence="2" type="ORF">BJ997_002639</name>
</gene>
<evidence type="ECO:0000313" key="3">
    <source>
        <dbReference type="Proteomes" id="UP000561726"/>
    </source>
</evidence>
<dbReference type="InterPro" id="IPR051910">
    <property type="entry name" value="ComF/GntX_DNA_util-trans"/>
</dbReference>
<evidence type="ECO:0000313" key="2">
    <source>
        <dbReference type="EMBL" id="MBB5642091.1"/>
    </source>
</evidence>
<organism evidence="2 3">
    <name type="scientific">Cryobacterium roopkundense</name>
    <dbReference type="NCBI Taxonomy" id="1001240"/>
    <lineage>
        <taxon>Bacteria</taxon>
        <taxon>Bacillati</taxon>
        <taxon>Actinomycetota</taxon>
        <taxon>Actinomycetes</taxon>
        <taxon>Micrococcales</taxon>
        <taxon>Microbacteriaceae</taxon>
        <taxon>Cryobacterium</taxon>
    </lineage>
</organism>
<dbReference type="RefSeq" id="WP_052542559.1">
    <property type="nucleotide sequence ID" value="NZ_JACHBQ010000001.1"/>
</dbReference>
<dbReference type="PANTHER" id="PTHR47505">
    <property type="entry name" value="DNA UTILIZATION PROTEIN YHGH"/>
    <property type="match status" value="1"/>
</dbReference>
<keyword evidence="2" id="KW-0808">Transferase</keyword>
<dbReference type="EMBL" id="JACHBQ010000001">
    <property type="protein sequence ID" value="MBB5642091.1"/>
    <property type="molecule type" value="Genomic_DNA"/>
</dbReference>
<protein>
    <submittedName>
        <fullName evidence="2">Putative amidophosphoribosyltransferase</fullName>
    </submittedName>
</protein>
<reference evidence="2 3" key="1">
    <citation type="submission" date="2020-08" db="EMBL/GenBank/DDBJ databases">
        <title>Sequencing the genomes of 1000 actinobacteria strains.</title>
        <authorList>
            <person name="Klenk H.-P."/>
        </authorList>
    </citation>
    <scope>NUCLEOTIDE SEQUENCE [LARGE SCALE GENOMIC DNA]</scope>
    <source>
        <strain evidence="2 3">DSM 21065</strain>
    </source>
</reference>
<dbReference type="CDD" id="cd06223">
    <property type="entry name" value="PRTases_typeI"/>
    <property type="match status" value="1"/>
</dbReference>
<dbReference type="GO" id="GO:0016757">
    <property type="term" value="F:glycosyltransferase activity"/>
    <property type="evidence" value="ECO:0007669"/>
    <property type="project" value="UniProtKB-KW"/>
</dbReference>
<proteinExistence type="inferred from homology"/>
<dbReference type="SUPFAM" id="SSF53271">
    <property type="entry name" value="PRTase-like"/>
    <property type="match status" value="1"/>
</dbReference>
<comment type="caution">
    <text evidence="2">The sequence shown here is derived from an EMBL/GenBank/DDBJ whole genome shotgun (WGS) entry which is preliminary data.</text>
</comment>
<dbReference type="OrthoDB" id="5242900at2"/>
<dbReference type="AlphaFoldDB" id="A0A7W8ZXP9"/>